<evidence type="ECO:0000256" key="1">
    <source>
        <dbReference type="ARBA" id="ARBA00004609"/>
    </source>
</evidence>
<dbReference type="EMBL" id="KY404728">
    <property type="protein sequence ID" value="ARB50979.1"/>
    <property type="molecule type" value="Genomic_DNA"/>
</dbReference>
<keyword evidence="6" id="KW-0449">Lipoprotein</keyword>
<keyword evidence="2" id="KW-1003">Cell membrane</keyword>
<evidence type="ECO:0000256" key="2">
    <source>
        <dbReference type="ARBA" id="ARBA00022475"/>
    </source>
</evidence>
<dbReference type="Pfam" id="PF00913">
    <property type="entry name" value="Trypan_glycop"/>
    <property type="match status" value="1"/>
</dbReference>
<keyword evidence="5" id="KW-0325">Glycoprotein</keyword>
<evidence type="ECO:0000259" key="7">
    <source>
        <dbReference type="Pfam" id="PF00913"/>
    </source>
</evidence>
<dbReference type="GO" id="GO:0042783">
    <property type="term" value="P:symbiont-mediated evasion of host immune response"/>
    <property type="evidence" value="ECO:0007669"/>
    <property type="project" value="InterPro"/>
</dbReference>
<comment type="subcellular location">
    <subcellularLocation>
        <location evidence="1">Cell membrane</location>
        <topology evidence="1">Lipid-anchor</topology>
        <topology evidence="1">GPI-anchor</topology>
    </subcellularLocation>
</comment>
<accession>A0A1V0FYP6</accession>
<dbReference type="Gene3D" id="1.10.470.10">
    <property type="entry name" value="Variant Surface Glycoprotein, subunit A, domain 2"/>
    <property type="match status" value="1"/>
</dbReference>
<organism evidence="8">
    <name type="scientific">Trypanosoma brucei</name>
    <dbReference type="NCBI Taxonomy" id="5691"/>
    <lineage>
        <taxon>Eukaryota</taxon>
        <taxon>Discoba</taxon>
        <taxon>Euglenozoa</taxon>
        <taxon>Kinetoplastea</taxon>
        <taxon>Metakinetoplastina</taxon>
        <taxon>Trypanosomatida</taxon>
        <taxon>Trypanosomatidae</taxon>
        <taxon>Trypanosoma</taxon>
    </lineage>
</organism>
<evidence type="ECO:0000256" key="6">
    <source>
        <dbReference type="ARBA" id="ARBA00023288"/>
    </source>
</evidence>
<proteinExistence type="predicted"/>
<evidence type="ECO:0000313" key="8">
    <source>
        <dbReference type="EMBL" id="ARB50979.1"/>
    </source>
</evidence>
<feature type="domain" description="Trypanosome variant surface glycoprotein A-type N-terminal" evidence="7">
    <location>
        <begin position="10"/>
        <end position="160"/>
    </location>
</feature>
<dbReference type="AlphaFoldDB" id="A0A1V0FYP6"/>
<evidence type="ECO:0000256" key="3">
    <source>
        <dbReference type="ARBA" id="ARBA00022622"/>
    </source>
</evidence>
<keyword evidence="3" id="KW-0336">GPI-anchor</keyword>
<evidence type="ECO:0000256" key="4">
    <source>
        <dbReference type="ARBA" id="ARBA00023136"/>
    </source>
</evidence>
<evidence type="ECO:0000256" key="5">
    <source>
        <dbReference type="ARBA" id="ARBA00023180"/>
    </source>
</evidence>
<sequence>MGGDNWIHGSGAAQASKLTFATGLVKITSSGAALAQLKADGSDEDGDILSKLKFAVVKVKQLETETFCACDRHSNQKNEELITSKHVPHYIQVLRQTSPSSVDEETTKLYNKTGSGWHKQLWGKFEETDILAEAKATFTPKALKSITDLKKLNSALFYYQTQIRKNYQ</sequence>
<name>A0A1V0FYP6_9TRYP</name>
<dbReference type="InterPro" id="IPR001812">
    <property type="entry name" value="Trypano_VSG_A_N_dom"/>
</dbReference>
<keyword evidence="4" id="KW-0472">Membrane</keyword>
<dbReference type="Gene3D" id="3.90.150.10">
    <property type="entry name" value="Variant Surface Glycoprotein, subunit A domain 1"/>
    <property type="match status" value="1"/>
</dbReference>
<dbReference type="GO" id="GO:0005886">
    <property type="term" value="C:plasma membrane"/>
    <property type="evidence" value="ECO:0007669"/>
    <property type="project" value="UniProtKB-SubCell"/>
</dbReference>
<protein>
    <submittedName>
        <fullName evidence="8">Variant surface glycoprotein</fullName>
    </submittedName>
</protein>
<dbReference type="SUPFAM" id="SSF58087">
    <property type="entry name" value="Variant surface glycoprotein (N-terminal domain)"/>
    <property type="match status" value="1"/>
</dbReference>
<reference evidence="8" key="1">
    <citation type="submission" date="2016-12" db="EMBL/GenBank/DDBJ databases">
        <title>Extending the VSGnome of Trypanosoma brucei strain TREU927.</title>
        <authorList>
            <person name="Cross G.A."/>
        </authorList>
    </citation>
    <scope>NUCLEOTIDE SEQUENCE</scope>
    <source>
        <strain evidence="8">Tb927.99.2098</strain>
    </source>
</reference>
<dbReference type="GO" id="GO:0098552">
    <property type="term" value="C:side of membrane"/>
    <property type="evidence" value="ECO:0007669"/>
    <property type="project" value="UniProtKB-KW"/>
</dbReference>